<comment type="caution">
    <text evidence="1">The sequence shown here is derived from an EMBL/GenBank/DDBJ whole genome shotgun (WGS) entry which is preliminary data.</text>
</comment>
<accession>A0ABW4DYH4</accession>
<organism evidence="1 2">
    <name type="scientific">Paracoccus nototheniae</name>
    <dbReference type="NCBI Taxonomy" id="2489002"/>
    <lineage>
        <taxon>Bacteria</taxon>
        <taxon>Pseudomonadati</taxon>
        <taxon>Pseudomonadota</taxon>
        <taxon>Alphaproteobacteria</taxon>
        <taxon>Rhodobacterales</taxon>
        <taxon>Paracoccaceae</taxon>
        <taxon>Paracoccus</taxon>
    </lineage>
</organism>
<gene>
    <name evidence="1" type="ORF">ACFQ5P_09015</name>
</gene>
<evidence type="ECO:0000313" key="1">
    <source>
        <dbReference type="EMBL" id="MFD1481436.1"/>
    </source>
</evidence>
<name>A0ABW4DYH4_9RHOB</name>
<dbReference type="RefSeq" id="WP_131577383.1">
    <property type="nucleotide sequence ID" value="NZ_CBCSAJ010000068.1"/>
</dbReference>
<protein>
    <submittedName>
        <fullName evidence="1">Uncharacterized protein</fullName>
    </submittedName>
</protein>
<keyword evidence="2" id="KW-1185">Reference proteome</keyword>
<evidence type="ECO:0000313" key="2">
    <source>
        <dbReference type="Proteomes" id="UP001597302"/>
    </source>
</evidence>
<reference evidence="2" key="1">
    <citation type="journal article" date="2019" name="Int. J. Syst. Evol. Microbiol.">
        <title>The Global Catalogue of Microorganisms (GCM) 10K type strain sequencing project: providing services to taxonomists for standard genome sequencing and annotation.</title>
        <authorList>
            <consortium name="The Broad Institute Genomics Platform"/>
            <consortium name="The Broad Institute Genome Sequencing Center for Infectious Disease"/>
            <person name="Wu L."/>
            <person name="Ma J."/>
        </authorList>
    </citation>
    <scope>NUCLEOTIDE SEQUENCE [LARGE SCALE GENOMIC DNA]</scope>
    <source>
        <strain evidence="2">CCM 8875</strain>
    </source>
</reference>
<proteinExistence type="predicted"/>
<sequence>MRTPDQEIDVQDQLDTRMGEVAYLAAALAVVVGQLEQVEARGEMHQLRNAVVGISRALDREIARHP</sequence>
<dbReference type="EMBL" id="JBHTOQ010000020">
    <property type="protein sequence ID" value="MFD1481436.1"/>
    <property type="molecule type" value="Genomic_DNA"/>
</dbReference>
<dbReference type="Proteomes" id="UP001597302">
    <property type="component" value="Unassembled WGS sequence"/>
</dbReference>